<feature type="chain" id="PRO_5045451159" evidence="4">
    <location>
        <begin position="24"/>
        <end position="401"/>
    </location>
</feature>
<feature type="domain" description="EfeO-type cupredoxin-like" evidence="6">
    <location>
        <begin position="46"/>
        <end position="125"/>
    </location>
</feature>
<dbReference type="InterPro" id="IPR008972">
    <property type="entry name" value="Cupredoxin"/>
</dbReference>
<dbReference type="InterPro" id="IPR050894">
    <property type="entry name" value="EfeM/EfeO_iron_uptake"/>
</dbReference>
<evidence type="ECO:0000256" key="1">
    <source>
        <dbReference type="ARBA" id="ARBA00004418"/>
    </source>
</evidence>
<accession>A0ABU4VS18</accession>
<proteinExistence type="inferred from homology"/>
<comment type="similarity">
    <text evidence="2">Belongs to the EfeM/EfeO family.</text>
</comment>
<comment type="caution">
    <text evidence="7">The sequence shown here is derived from an EMBL/GenBank/DDBJ whole genome shotgun (WGS) entry which is preliminary data.</text>
</comment>
<dbReference type="Proteomes" id="UP001277761">
    <property type="component" value="Unassembled WGS sequence"/>
</dbReference>
<comment type="subcellular location">
    <subcellularLocation>
        <location evidence="1">Periplasm</location>
    </subcellularLocation>
</comment>
<evidence type="ECO:0000256" key="3">
    <source>
        <dbReference type="ARBA" id="ARBA00022729"/>
    </source>
</evidence>
<dbReference type="Gene3D" id="2.60.40.420">
    <property type="entry name" value="Cupredoxins - blue copper proteins"/>
    <property type="match status" value="1"/>
</dbReference>
<dbReference type="CDD" id="cd14656">
    <property type="entry name" value="Imelysin-like_EfeO"/>
    <property type="match status" value="1"/>
</dbReference>
<dbReference type="InterPro" id="IPR038352">
    <property type="entry name" value="Imelysin_sf"/>
</dbReference>
<evidence type="ECO:0000313" key="7">
    <source>
        <dbReference type="EMBL" id="MDX8153693.1"/>
    </source>
</evidence>
<dbReference type="InterPro" id="IPR028096">
    <property type="entry name" value="EfeO_Cupredoxin"/>
</dbReference>
<dbReference type="NCBIfam" id="NF007697">
    <property type="entry name" value="PRK10378.1"/>
    <property type="match status" value="1"/>
</dbReference>
<reference evidence="7 8" key="1">
    <citation type="submission" date="2023-11" db="EMBL/GenBank/DDBJ databases">
        <authorList>
            <person name="Xu M."/>
            <person name="Jiang T."/>
        </authorList>
    </citation>
    <scope>NUCLEOTIDE SEQUENCE [LARGE SCALE GENOMIC DNA]</scope>
    <source>
        <strain evidence="7 8">SD</strain>
    </source>
</reference>
<protein>
    <submittedName>
        <fullName evidence="7">Iron uptake system protein EfeO</fullName>
    </submittedName>
</protein>
<keyword evidence="3 4" id="KW-0732">Signal</keyword>
<feature type="domain" description="Imelysin-like" evidence="5">
    <location>
        <begin position="162"/>
        <end position="394"/>
    </location>
</feature>
<dbReference type="PANTHER" id="PTHR39192">
    <property type="entry name" value="IRON UPTAKE SYSTEM COMPONENT EFEO"/>
    <property type="match status" value="1"/>
</dbReference>
<feature type="signal peptide" evidence="4">
    <location>
        <begin position="1"/>
        <end position="23"/>
    </location>
</feature>
<dbReference type="Pfam" id="PF13473">
    <property type="entry name" value="Cupredoxin_1"/>
    <property type="match status" value="1"/>
</dbReference>
<dbReference type="InterPro" id="IPR034981">
    <property type="entry name" value="Imelysin-like_EfeO/Algp7"/>
</dbReference>
<evidence type="ECO:0000313" key="8">
    <source>
        <dbReference type="Proteomes" id="UP001277761"/>
    </source>
</evidence>
<evidence type="ECO:0000259" key="6">
    <source>
        <dbReference type="Pfam" id="PF13473"/>
    </source>
</evidence>
<dbReference type="NCBIfam" id="NF041757">
    <property type="entry name" value="EfeO"/>
    <property type="match status" value="1"/>
</dbReference>
<dbReference type="InterPro" id="IPR053377">
    <property type="entry name" value="Iron_uptake_EfeM/EfeO"/>
</dbReference>
<dbReference type="Gene3D" id="1.20.1420.20">
    <property type="entry name" value="M75 peptidase, HXXE motif"/>
    <property type="match status" value="1"/>
</dbReference>
<keyword evidence="8" id="KW-1185">Reference proteome</keyword>
<evidence type="ECO:0000256" key="2">
    <source>
        <dbReference type="ARBA" id="ARBA00005989"/>
    </source>
</evidence>
<evidence type="ECO:0000259" key="5">
    <source>
        <dbReference type="Pfam" id="PF09375"/>
    </source>
</evidence>
<dbReference type="PANTHER" id="PTHR39192:SF1">
    <property type="entry name" value="IRON UPTAKE SYSTEM COMPONENT EFEO"/>
    <property type="match status" value="1"/>
</dbReference>
<dbReference type="EMBL" id="JAXAVX010000018">
    <property type="protein sequence ID" value="MDX8153693.1"/>
    <property type="molecule type" value="Genomic_DNA"/>
</dbReference>
<sequence length="401" mass="42508">MQRLSRSRLLALAAAGVTATGLAACGSDDDTATTGGSGAAATTAGGSSQRVAVTIGDGGCEPATASVRSGAVTFEAKNPSSSQVDEFEVLNEDGIILGEKENLAPGLSGNFSLTLQPGTYVMNCILAANGEDDPHYGKAKLTVTGGSVATPGDADDPALAKAVEQYKAYVERETAELVRGVAPFVAALKGGDLQGAKDQFGPLRMHYERIEPIAESFGDLDPQIDARVNDVADRAQWTGFHRIEQILWTKDTTKGTERYATKLQKDIGALAARVKQVEIQPAQLANGALGLLDEVANSKITGEEDRYSHTDLADFQGNLEGARKAFELLVPALKERGEGELVTTIQARFADVQEGLDAYRRKTPLGFALYDELTDADRKRFSQQIDALAEPLSLVAGKVLH</sequence>
<name>A0ABU4VS18_9ACTN</name>
<dbReference type="Pfam" id="PF09375">
    <property type="entry name" value="Peptidase_M75"/>
    <property type="match status" value="1"/>
</dbReference>
<evidence type="ECO:0000256" key="4">
    <source>
        <dbReference type="SAM" id="SignalP"/>
    </source>
</evidence>
<organism evidence="7 8">
    <name type="scientific">Patulibacter brassicae</name>
    <dbReference type="NCBI Taxonomy" id="1705717"/>
    <lineage>
        <taxon>Bacteria</taxon>
        <taxon>Bacillati</taxon>
        <taxon>Actinomycetota</taxon>
        <taxon>Thermoleophilia</taxon>
        <taxon>Solirubrobacterales</taxon>
        <taxon>Patulibacteraceae</taxon>
        <taxon>Patulibacter</taxon>
    </lineage>
</organism>
<dbReference type="PROSITE" id="PS51257">
    <property type="entry name" value="PROKAR_LIPOPROTEIN"/>
    <property type="match status" value="1"/>
</dbReference>
<dbReference type="InterPro" id="IPR018976">
    <property type="entry name" value="Imelysin-like"/>
</dbReference>
<dbReference type="RefSeq" id="WP_319955843.1">
    <property type="nucleotide sequence ID" value="NZ_JAXAVX010000018.1"/>
</dbReference>
<gene>
    <name evidence="7" type="primary">efeO</name>
    <name evidence="7" type="ORF">SK069_19005</name>
</gene>